<dbReference type="UniPathway" id="UPA00277">
    <property type="reaction ID" value="UER00407"/>
</dbReference>
<dbReference type="GO" id="GO:0006747">
    <property type="term" value="P:FAD biosynthetic process"/>
    <property type="evidence" value="ECO:0007669"/>
    <property type="project" value="UniProtKB-UniRule"/>
</dbReference>
<reference evidence="22" key="3">
    <citation type="submission" date="2017-07" db="EMBL/GenBank/DDBJ databases">
        <authorList>
            <person name="Boucher Y."/>
            <person name="Orata F.D."/>
        </authorList>
    </citation>
    <scope>NUCLEOTIDE SEQUENCE [LARGE SCALE GENOMIC DNA]</scope>
    <source>
        <strain evidence="22">OYP9E10</strain>
    </source>
</reference>
<dbReference type="GO" id="GO:0009398">
    <property type="term" value="P:FMN biosynthetic process"/>
    <property type="evidence" value="ECO:0007669"/>
    <property type="project" value="UniProtKB-UniRule"/>
</dbReference>
<evidence type="ECO:0000259" key="16">
    <source>
        <dbReference type="SMART" id="SM00904"/>
    </source>
</evidence>
<keyword evidence="20" id="KW-1185">Reference proteome</keyword>
<dbReference type="Proteomes" id="UP000027331">
    <property type="component" value="Unassembled WGS sequence"/>
</dbReference>
<dbReference type="GO" id="GO:0003919">
    <property type="term" value="F:FMN adenylyltransferase activity"/>
    <property type="evidence" value="ECO:0007669"/>
    <property type="project" value="UniProtKB-UniRule"/>
</dbReference>
<reference evidence="18 21" key="2">
    <citation type="journal article" date="2015" name="Genome Biol. Evol.">
        <title>The Dynamics of Genetic Interactions between Vibrio metoecus and Vibrio cholerae, Two Close Relatives Co-Occurring in the Environment.</title>
        <authorList>
            <person name="Orata F.D."/>
            <person name="Kirchberger P.C."/>
            <person name="Meheust R."/>
            <person name="Barlow E.J."/>
            <person name="Tarr C.L."/>
            <person name="Boucher Y."/>
        </authorList>
    </citation>
    <scope>NUCLEOTIDE SEQUENCE [LARGE SCALE GENOMIC DNA]</scope>
    <source>
        <strain evidence="18 21">YB5B04</strain>
    </source>
</reference>
<evidence type="ECO:0000256" key="14">
    <source>
        <dbReference type="ARBA" id="ARBA00049494"/>
    </source>
</evidence>
<dbReference type="NCBIfam" id="NF004163">
    <property type="entry name" value="PRK05627.1-6"/>
    <property type="match status" value="1"/>
</dbReference>
<evidence type="ECO:0000313" key="21">
    <source>
        <dbReference type="Proteomes" id="UP000050491"/>
    </source>
</evidence>
<reference evidence="17 20" key="1">
    <citation type="submission" date="2014-04" db="EMBL/GenBank/DDBJ databases">
        <title>Vibrio metecus sp. nov., a close relative of Vibrio cholerae isolated from coastal brackish ponds and clinical specimens.</title>
        <authorList>
            <person name="Kirchberger P.C."/>
            <person name="Turnsek M."/>
            <person name="Hunt D.E."/>
            <person name="Haley B.J."/>
            <person name="Colwell R."/>
            <person name="Polz M.F."/>
            <person name="Tarr C.L."/>
            <person name="Boucher Y."/>
        </authorList>
    </citation>
    <scope>NUCLEOTIDE SEQUENCE [LARGE SCALE GENOMIC DNA]</scope>
    <source>
        <strain evidence="17">OP3H</strain>
        <strain evidence="20">PPCK-2014</strain>
    </source>
</reference>
<evidence type="ECO:0000256" key="5">
    <source>
        <dbReference type="ARBA" id="ARBA00022643"/>
    </source>
</evidence>
<dbReference type="Proteomes" id="UP000050491">
    <property type="component" value="Unassembled WGS sequence"/>
</dbReference>
<keyword evidence="8 15" id="KW-0547">Nucleotide-binding</keyword>
<evidence type="ECO:0000256" key="12">
    <source>
        <dbReference type="ARBA" id="ARBA00023268"/>
    </source>
</evidence>
<dbReference type="InterPro" id="IPR023468">
    <property type="entry name" value="Riboflavin_kinase"/>
</dbReference>
<keyword evidence="6 15" id="KW-0808">Transferase</keyword>
<dbReference type="NCBIfam" id="NF004162">
    <property type="entry name" value="PRK05627.1-5"/>
    <property type="match status" value="1"/>
</dbReference>
<dbReference type="NCBIfam" id="TIGR00083">
    <property type="entry name" value="ribF"/>
    <property type="match status" value="1"/>
</dbReference>
<dbReference type="PATRIC" id="fig|1481663.10.peg.2553"/>
<evidence type="ECO:0000313" key="18">
    <source>
        <dbReference type="EMBL" id="KQB03894.1"/>
    </source>
</evidence>
<evidence type="ECO:0000256" key="11">
    <source>
        <dbReference type="ARBA" id="ARBA00022840"/>
    </source>
</evidence>
<dbReference type="EC" id="2.7.7.2" evidence="15"/>
<evidence type="ECO:0000256" key="1">
    <source>
        <dbReference type="ARBA" id="ARBA00002121"/>
    </source>
</evidence>
<dbReference type="SUPFAM" id="SSF82114">
    <property type="entry name" value="Riboflavin kinase-like"/>
    <property type="match status" value="1"/>
</dbReference>
<keyword evidence="9 15" id="KW-0418">Kinase</keyword>
<dbReference type="SMART" id="SM00904">
    <property type="entry name" value="Flavokinase"/>
    <property type="match status" value="1"/>
</dbReference>
<dbReference type="PIRSF" id="PIRSF004491">
    <property type="entry name" value="FAD_Synth"/>
    <property type="match status" value="1"/>
</dbReference>
<dbReference type="InterPro" id="IPR015864">
    <property type="entry name" value="FAD_synthase"/>
</dbReference>
<dbReference type="GO" id="GO:0008531">
    <property type="term" value="F:riboflavin kinase activity"/>
    <property type="evidence" value="ECO:0007669"/>
    <property type="project" value="UniProtKB-UniRule"/>
</dbReference>
<keyword evidence="4 15" id="KW-0285">Flavoprotein</keyword>
<dbReference type="FunFam" id="3.40.50.620:FF:000021">
    <property type="entry name" value="Riboflavin biosynthesis protein"/>
    <property type="match status" value="1"/>
</dbReference>
<dbReference type="FunFam" id="2.40.30.30:FF:000001">
    <property type="entry name" value="Riboflavin biosynthesis protein"/>
    <property type="match status" value="1"/>
</dbReference>
<dbReference type="Proteomes" id="UP000216173">
    <property type="component" value="Unassembled WGS sequence"/>
</dbReference>
<dbReference type="GO" id="GO:0009231">
    <property type="term" value="P:riboflavin biosynthetic process"/>
    <property type="evidence" value="ECO:0007669"/>
    <property type="project" value="InterPro"/>
</dbReference>
<dbReference type="SUPFAM" id="SSF52374">
    <property type="entry name" value="Nucleotidylyl transferase"/>
    <property type="match status" value="1"/>
</dbReference>
<dbReference type="PANTHER" id="PTHR22749:SF6">
    <property type="entry name" value="RIBOFLAVIN KINASE"/>
    <property type="match status" value="1"/>
</dbReference>
<dbReference type="InterPro" id="IPR002606">
    <property type="entry name" value="Riboflavin_kinase_bac"/>
</dbReference>
<dbReference type="EMBL" id="NMSH01000006">
    <property type="protein sequence ID" value="PAR21838.1"/>
    <property type="molecule type" value="Genomic_DNA"/>
</dbReference>
<feature type="domain" description="Riboflavin kinase" evidence="16">
    <location>
        <begin position="183"/>
        <end position="307"/>
    </location>
</feature>
<dbReference type="Gene3D" id="3.40.50.620">
    <property type="entry name" value="HUPs"/>
    <property type="match status" value="1"/>
</dbReference>
<evidence type="ECO:0000256" key="2">
    <source>
        <dbReference type="ARBA" id="ARBA00004726"/>
    </source>
</evidence>
<dbReference type="NCBIfam" id="NF004160">
    <property type="entry name" value="PRK05627.1-3"/>
    <property type="match status" value="1"/>
</dbReference>
<keyword evidence="5 15" id="KW-0288">FMN</keyword>
<dbReference type="EMBL" id="JJMN01000017">
    <property type="protein sequence ID" value="KDO15314.1"/>
    <property type="molecule type" value="Genomic_DNA"/>
</dbReference>
<organism evidence="18 21">
    <name type="scientific">Vibrio metoecus</name>
    <dbReference type="NCBI Taxonomy" id="1481663"/>
    <lineage>
        <taxon>Bacteria</taxon>
        <taxon>Pseudomonadati</taxon>
        <taxon>Pseudomonadota</taxon>
        <taxon>Gammaproteobacteria</taxon>
        <taxon>Vibrionales</taxon>
        <taxon>Vibrionaceae</taxon>
        <taxon>Vibrio</taxon>
    </lineage>
</organism>
<comment type="caution">
    <text evidence="18">The sequence shown here is derived from an EMBL/GenBank/DDBJ whole genome shotgun (WGS) entry which is preliminary data.</text>
</comment>
<evidence type="ECO:0000313" key="19">
    <source>
        <dbReference type="EMBL" id="PAR21838.1"/>
    </source>
</evidence>
<dbReference type="InterPro" id="IPR014729">
    <property type="entry name" value="Rossmann-like_a/b/a_fold"/>
</dbReference>
<evidence type="ECO:0000256" key="7">
    <source>
        <dbReference type="ARBA" id="ARBA00022695"/>
    </source>
</evidence>
<comment type="pathway">
    <text evidence="3 15">Cofactor biosynthesis; FMN biosynthesis; FMN from riboflavin (ATP route): step 1/1.</text>
</comment>
<evidence type="ECO:0000313" key="20">
    <source>
        <dbReference type="Proteomes" id="UP000027331"/>
    </source>
</evidence>
<comment type="similarity">
    <text evidence="15">Belongs to the ribF family.</text>
</comment>
<evidence type="ECO:0000256" key="13">
    <source>
        <dbReference type="ARBA" id="ARBA00047880"/>
    </source>
</evidence>
<accession>A0A067BAD4</accession>
<dbReference type="RefSeq" id="WP_000420412.1">
    <property type="nucleotide sequence ID" value="NZ_ACZT01000024.1"/>
</dbReference>
<dbReference type="AlphaFoldDB" id="A0A067BAD4"/>
<evidence type="ECO:0000256" key="9">
    <source>
        <dbReference type="ARBA" id="ARBA00022777"/>
    </source>
</evidence>
<dbReference type="CDD" id="cd02064">
    <property type="entry name" value="FAD_synthetase_N"/>
    <property type="match status" value="1"/>
</dbReference>
<keyword evidence="12" id="KW-0511">Multifunctional enzyme</keyword>
<reference evidence="19" key="4">
    <citation type="submission" date="2017-07" db="EMBL/GenBank/DDBJ databases">
        <authorList>
            <person name="Sun Z.S."/>
            <person name="Albrecht U."/>
            <person name="Echele G."/>
            <person name="Lee C.C."/>
        </authorList>
    </citation>
    <scope>NUCLEOTIDE SEQUENCE [LARGE SCALE GENOMIC DNA]</scope>
    <source>
        <strain evidence="19">OYP9E10</strain>
    </source>
</reference>
<dbReference type="EC" id="2.7.1.26" evidence="15"/>
<comment type="pathway">
    <text evidence="2 15">Cofactor biosynthesis; FAD biosynthesis; FAD from FMN: step 1/1.</text>
</comment>
<dbReference type="Pfam" id="PF06574">
    <property type="entry name" value="FAD_syn"/>
    <property type="match status" value="1"/>
</dbReference>
<dbReference type="UniPathway" id="UPA00276">
    <property type="reaction ID" value="UER00406"/>
</dbReference>
<sequence>MELIRGIHNIQSRHQGCVLTIGNFDGVHLGHQQVLSQVVQRAQQMGLPSVVMTFEPQPLELFAKQQAPARLTRLRDKFVQLSKLGVDRLLCVNFNHHFAQLDPHTFIRDLLVARLGVKFLVVGDDFCFGKERKGNFALLQQAGQALGFEVVSTQSFCLQQLRVSSTAIREALAADQLSSAATMLGRHYSISGRVSHGQKLGRTIGFPTANIPLKRCVSPVSGVYVVEAYGLGQTPFGGVANIGNRPTVDGVRQQLEVHFFDFQGNLYGKQLEVALLHKLRDERKFASFEALKQQIELDAEAARVWLRQLKNCSVDSTKQQHV</sequence>
<dbReference type="InterPro" id="IPR023465">
    <property type="entry name" value="Riboflavin_kinase_dom_sf"/>
</dbReference>
<dbReference type="InterPro" id="IPR015865">
    <property type="entry name" value="Riboflavin_kinase_bac/euk"/>
</dbReference>
<evidence type="ECO:0000256" key="4">
    <source>
        <dbReference type="ARBA" id="ARBA00022630"/>
    </source>
</evidence>
<evidence type="ECO:0000256" key="10">
    <source>
        <dbReference type="ARBA" id="ARBA00022827"/>
    </source>
</evidence>
<dbReference type="NCBIfam" id="NF004159">
    <property type="entry name" value="PRK05627.1-2"/>
    <property type="match status" value="1"/>
</dbReference>
<name>A0A067BAD4_VIBMT</name>
<keyword evidence="11 15" id="KW-0067">ATP-binding</keyword>
<evidence type="ECO:0000256" key="6">
    <source>
        <dbReference type="ARBA" id="ARBA00022679"/>
    </source>
</evidence>
<keyword evidence="7 15" id="KW-0548">Nucleotidyltransferase</keyword>
<keyword evidence="10 15" id="KW-0274">FAD</keyword>
<comment type="catalytic activity">
    <reaction evidence="14 15">
        <text>FMN + ATP + H(+) = FAD + diphosphate</text>
        <dbReference type="Rhea" id="RHEA:17237"/>
        <dbReference type="ChEBI" id="CHEBI:15378"/>
        <dbReference type="ChEBI" id="CHEBI:30616"/>
        <dbReference type="ChEBI" id="CHEBI:33019"/>
        <dbReference type="ChEBI" id="CHEBI:57692"/>
        <dbReference type="ChEBI" id="CHEBI:58210"/>
        <dbReference type="EC" id="2.7.7.2"/>
    </reaction>
</comment>
<comment type="catalytic activity">
    <reaction evidence="13 15">
        <text>riboflavin + ATP = FMN + ADP + H(+)</text>
        <dbReference type="Rhea" id="RHEA:14357"/>
        <dbReference type="ChEBI" id="CHEBI:15378"/>
        <dbReference type="ChEBI" id="CHEBI:30616"/>
        <dbReference type="ChEBI" id="CHEBI:57986"/>
        <dbReference type="ChEBI" id="CHEBI:58210"/>
        <dbReference type="ChEBI" id="CHEBI:456216"/>
        <dbReference type="EC" id="2.7.1.26"/>
    </reaction>
</comment>
<comment type="function">
    <text evidence="1">Catalyzes the phosphorylation of riboflavin to FMN followed by the adenylation of FMN to FAD.</text>
</comment>
<evidence type="ECO:0000256" key="3">
    <source>
        <dbReference type="ARBA" id="ARBA00005201"/>
    </source>
</evidence>
<evidence type="ECO:0000313" key="17">
    <source>
        <dbReference type="EMBL" id="KDO15314.1"/>
    </source>
</evidence>
<evidence type="ECO:0000256" key="15">
    <source>
        <dbReference type="PIRNR" id="PIRNR004491"/>
    </source>
</evidence>
<dbReference type="Pfam" id="PF01687">
    <property type="entry name" value="Flavokinase"/>
    <property type="match status" value="1"/>
</dbReference>
<dbReference type="OrthoDB" id="9803667at2"/>
<gene>
    <name evidence="19" type="primary">ribF</name>
    <name evidence="19" type="ORF">CGU03_06220</name>
    <name evidence="17" type="ORF">DP83_08775</name>
    <name evidence="18" type="ORF">XV92_01395</name>
</gene>
<dbReference type="GO" id="GO:0005524">
    <property type="term" value="F:ATP binding"/>
    <property type="evidence" value="ECO:0007669"/>
    <property type="project" value="UniProtKB-UniRule"/>
</dbReference>
<evidence type="ECO:0000256" key="8">
    <source>
        <dbReference type="ARBA" id="ARBA00022741"/>
    </source>
</evidence>
<dbReference type="Gene3D" id="2.40.30.30">
    <property type="entry name" value="Riboflavin kinase-like"/>
    <property type="match status" value="1"/>
</dbReference>
<proteinExistence type="inferred from homology"/>
<evidence type="ECO:0000313" key="22">
    <source>
        <dbReference type="Proteomes" id="UP000216173"/>
    </source>
</evidence>
<dbReference type="PANTHER" id="PTHR22749">
    <property type="entry name" value="RIBOFLAVIN KINASE/FMN ADENYLYLTRANSFERASE"/>
    <property type="match status" value="1"/>
</dbReference>
<protein>
    <recommendedName>
        <fullName evidence="15">Riboflavin biosynthesis protein</fullName>
    </recommendedName>
    <domain>
        <recommendedName>
            <fullName evidence="15">Riboflavin kinase</fullName>
            <ecNumber evidence="15">2.7.1.26</ecNumber>
        </recommendedName>
        <alternativeName>
            <fullName evidence="15">Flavokinase</fullName>
        </alternativeName>
    </domain>
    <domain>
        <recommendedName>
            <fullName evidence="15">FMN adenylyltransferase</fullName>
            <ecNumber evidence="15">2.7.7.2</ecNumber>
        </recommendedName>
        <alternativeName>
            <fullName evidence="15">FAD pyrophosphorylase</fullName>
        </alternativeName>
        <alternativeName>
            <fullName evidence="15">FAD synthase</fullName>
        </alternativeName>
    </domain>
</protein>
<dbReference type="EMBL" id="LBGP01000004">
    <property type="protein sequence ID" value="KQB03894.1"/>
    <property type="molecule type" value="Genomic_DNA"/>
</dbReference>